<evidence type="ECO:0000256" key="11">
    <source>
        <dbReference type="ARBA" id="ARBA00049003"/>
    </source>
</evidence>
<proteinExistence type="inferred from homology"/>
<comment type="catalytic activity">
    <reaction evidence="13">
        <text>L-tyrosyl-[protein] + ATP = O-phospho-L-tyrosyl-[protein] + ADP + H(+)</text>
        <dbReference type="Rhea" id="RHEA:10596"/>
        <dbReference type="Rhea" id="RHEA-COMP:10136"/>
        <dbReference type="Rhea" id="RHEA-COMP:20101"/>
        <dbReference type="ChEBI" id="CHEBI:15378"/>
        <dbReference type="ChEBI" id="CHEBI:30616"/>
        <dbReference type="ChEBI" id="CHEBI:46858"/>
        <dbReference type="ChEBI" id="CHEBI:61978"/>
        <dbReference type="ChEBI" id="CHEBI:456216"/>
        <dbReference type="EC" id="2.7.12.1"/>
    </reaction>
</comment>
<feature type="domain" description="Protein kinase" evidence="16">
    <location>
        <begin position="66"/>
        <end position="451"/>
    </location>
</feature>
<evidence type="ECO:0000259" key="16">
    <source>
        <dbReference type="PROSITE" id="PS50011"/>
    </source>
</evidence>
<comment type="cofactor">
    <cofactor evidence="2">
        <name>Mg(2+)</name>
        <dbReference type="ChEBI" id="CHEBI:18420"/>
    </cofactor>
</comment>
<dbReference type="InterPro" id="IPR017441">
    <property type="entry name" value="Protein_kinase_ATP_BS"/>
</dbReference>
<dbReference type="GO" id="GO:0030036">
    <property type="term" value="P:actin cytoskeleton organization"/>
    <property type="evidence" value="ECO:0007669"/>
    <property type="project" value="TreeGrafter"/>
</dbReference>
<evidence type="ECO:0000256" key="1">
    <source>
        <dbReference type="ARBA" id="ARBA00001936"/>
    </source>
</evidence>
<keyword evidence="7 14" id="KW-0547">Nucleotide-binding</keyword>
<dbReference type="Gene3D" id="1.10.510.10">
    <property type="entry name" value="Transferase(Phosphotransferase) domain 1"/>
    <property type="match status" value="1"/>
</dbReference>
<evidence type="ECO:0000313" key="19">
    <source>
        <dbReference type="Proteomes" id="UP000095284"/>
    </source>
</evidence>
<dbReference type="PANTHER" id="PTHR46485">
    <property type="entry name" value="LIM DOMAIN KINASE 1"/>
    <property type="match status" value="1"/>
</dbReference>
<dbReference type="PROSITE" id="PS00107">
    <property type="entry name" value="PROTEIN_KINASE_ATP"/>
    <property type="match status" value="1"/>
</dbReference>
<dbReference type="EMBL" id="CAJFCV020000002">
    <property type="protein sequence ID" value="CAG9092234.1"/>
    <property type="molecule type" value="Genomic_DNA"/>
</dbReference>
<name>A0A1I7RYT9_BURXY</name>
<evidence type="ECO:0000256" key="4">
    <source>
        <dbReference type="ARBA" id="ARBA00013203"/>
    </source>
</evidence>
<feature type="region of interest" description="Disordered" evidence="15">
    <location>
        <begin position="635"/>
        <end position="701"/>
    </location>
</feature>
<dbReference type="Proteomes" id="UP000659654">
    <property type="component" value="Unassembled WGS sequence"/>
</dbReference>
<gene>
    <name evidence="17" type="ORF">BXYJ_LOCUS2943</name>
</gene>
<organism evidence="19 21">
    <name type="scientific">Bursaphelenchus xylophilus</name>
    <name type="common">Pinewood nematode worm</name>
    <name type="synonym">Aphelenchoides xylophilus</name>
    <dbReference type="NCBI Taxonomy" id="6326"/>
    <lineage>
        <taxon>Eukaryota</taxon>
        <taxon>Metazoa</taxon>
        <taxon>Ecdysozoa</taxon>
        <taxon>Nematoda</taxon>
        <taxon>Chromadorea</taxon>
        <taxon>Rhabditida</taxon>
        <taxon>Tylenchina</taxon>
        <taxon>Tylenchomorpha</taxon>
        <taxon>Aphelenchoidea</taxon>
        <taxon>Aphelenchoididae</taxon>
        <taxon>Bursaphelenchus</taxon>
    </lineage>
</organism>
<evidence type="ECO:0000256" key="2">
    <source>
        <dbReference type="ARBA" id="ARBA00001946"/>
    </source>
</evidence>
<evidence type="ECO:0000256" key="3">
    <source>
        <dbReference type="ARBA" id="ARBA00005843"/>
    </source>
</evidence>
<dbReference type="GO" id="GO:0004712">
    <property type="term" value="F:protein serine/threonine/tyrosine kinase activity"/>
    <property type="evidence" value="ECO:0007669"/>
    <property type="project" value="UniProtKB-EC"/>
</dbReference>
<accession>A0A1I7RYT9</accession>
<evidence type="ECO:0000313" key="17">
    <source>
        <dbReference type="EMBL" id="CAD5213272.1"/>
    </source>
</evidence>
<dbReference type="InterPro" id="IPR050940">
    <property type="entry name" value="Actin_reg-Ser/Thr_kinase"/>
</dbReference>
<dbReference type="OrthoDB" id="20134at2759"/>
<dbReference type="InterPro" id="IPR001245">
    <property type="entry name" value="Ser-Thr/Tyr_kinase_cat_dom"/>
</dbReference>
<evidence type="ECO:0000256" key="5">
    <source>
        <dbReference type="ARBA" id="ARBA00022527"/>
    </source>
</evidence>
<reference evidence="18" key="2">
    <citation type="submission" date="2020-08" db="EMBL/GenBank/DDBJ databases">
        <authorList>
            <person name="Kikuchi T."/>
        </authorList>
    </citation>
    <scope>NUCLEOTIDE SEQUENCE</scope>
    <source>
        <strain evidence="17">Ka4C1</strain>
    </source>
</reference>
<evidence type="ECO:0000256" key="9">
    <source>
        <dbReference type="ARBA" id="ARBA00022840"/>
    </source>
</evidence>
<dbReference type="GO" id="GO:0046872">
    <property type="term" value="F:metal ion binding"/>
    <property type="evidence" value="ECO:0007669"/>
    <property type="project" value="UniProtKB-KW"/>
</dbReference>
<evidence type="ECO:0000256" key="15">
    <source>
        <dbReference type="SAM" id="MobiDB-lite"/>
    </source>
</evidence>
<dbReference type="SMR" id="A0A1I7RYT9"/>
<reference evidence="21" key="1">
    <citation type="submission" date="2016-11" db="UniProtKB">
        <authorList>
            <consortium name="WormBaseParasite"/>
        </authorList>
    </citation>
    <scope>IDENTIFICATION</scope>
</reference>
<protein>
    <recommendedName>
        <fullName evidence="4">dual-specificity kinase</fullName>
        <ecNumber evidence="4">2.7.12.1</ecNumber>
    </recommendedName>
</protein>
<feature type="binding site" evidence="14">
    <location>
        <position position="102"/>
    </location>
    <ligand>
        <name>ATP</name>
        <dbReference type="ChEBI" id="CHEBI:30616"/>
    </ligand>
</feature>
<dbReference type="InterPro" id="IPR011009">
    <property type="entry name" value="Kinase-like_dom_sf"/>
</dbReference>
<dbReference type="EC" id="2.7.12.1" evidence="4"/>
<keyword evidence="10" id="KW-0464">Manganese</keyword>
<dbReference type="PROSITE" id="PS00109">
    <property type="entry name" value="PROTEIN_KINASE_TYR"/>
    <property type="match status" value="1"/>
</dbReference>
<dbReference type="GO" id="GO:0005737">
    <property type="term" value="C:cytoplasm"/>
    <property type="evidence" value="ECO:0007669"/>
    <property type="project" value="TreeGrafter"/>
</dbReference>
<keyword evidence="9 14" id="KW-0067">ATP-binding</keyword>
<dbReference type="PANTHER" id="PTHR46485:SF5">
    <property type="entry name" value="CENTER DIVIDER, ISOFORM A"/>
    <property type="match status" value="1"/>
</dbReference>
<evidence type="ECO:0000256" key="13">
    <source>
        <dbReference type="ARBA" id="ARBA00051680"/>
    </source>
</evidence>
<dbReference type="InterPro" id="IPR000719">
    <property type="entry name" value="Prot_kinase_dom"/>
</dbReference>
<evidence type="ECO:0000256" key="14">
    <source>
        <dbReference type="PROSITE-ProRule" id="PRU10141"/>
    </source>
</evidence>
<dbReference type="GO" id="GO:0005524">
    <property type="term" value="F:ATP binding"/>
    <property type="evidence" value="ECO:0007669"/>
    <property type="project" value="UniProtKB-UniRule"/>
</dbReference>
<evidence type="ECO:0000313" key="21">
    <source>
        <dbReference type="WBParaSite" id="BXY_0590700.1"/>
    </source>
</evidence>
<feature type="region of interest" description="Disordered" evidence="15">
    <location>
        <begin position="394"/>
        <end position="413"/>
    </location>
</feature>
<dbReference type="GO" id="GO:0005634">
    <property type="term" value="C:nucleus"/>
    <property type="evidence" value="ECO:0007669"/>
    <property type="project" value="TreeGrafter"/>
</dbReference>
<evidence type="ECO:0000256" key="12">
    <source>
        <dbReference type="ARBA" id="ARBA00049308"/>
    </source>
</evidence>
<dbReference type="WBParaSite" id="BXY_0590700.1">
    <property type="protein sequence ID" value="BXY_0590700.1"/>
    <property type="gene ID" value="BXY_0590700"/>
</dbReference>
<dbReference type="EMBL" id="CAJFDI010000002">
    <property type="protein sequence ID" value="CAD5213272.1"/>
    <property type="molecule type" value="Genomic_DNA"/>
</dbReference>
<dbReference type="Pfam" id="PF07714">
    <property type="entry name" value="PK_Tyr_Ser-Thr"/>
    <property type="match status" value="1"/>
</dbReference>
<dbReference type="AlphaFoldDB" id="A0A1I7RYT9"/>
<keyword evidence="20" id="KW-1185">Reference proteome</keyword>
<evidence type="ECO:0000313" key="20">
    <source>
        <dbReference type="Proteomes" id="UP000659654"/>
    </source>
</evidence>
<keyword evidence="8" id="KW-0418">Kinase</keyword>
<evidence type="ECO:0000313" key="18">
    <source>
        <dbReference type="EMBL" id="CAG9092234.1"/>
    </source>
</evidence>
<dbReference type="GO" id="GO:0004674">
    <property type="term" value="F:protein serine/threonine kinase activity"/>
    <property type="evidence" value="ECO:0007669"/>
    <property type="project" value="UniProtKB-KW"/>
</dbReference>
<comment type="cofactor">
    <cofactor evidence="1">
        <name>Mn(2+)</name>
        <dbReference type="ChEBI" id="CHEBI:29035"/>
    </cofactor>
</comment>
<dbReference type="SUPFAM" id="SSF56112">
    <property type="entry name" value="Protein kinase-like (PK-like)"/>
    <property type="match status" value="1"/>
</dbReference>
<keyword evidence="6" id="KW-0808">Transferase</keyword>
<dbReference type="Proteomes" id="UP000582659">
    <property type="component" value="Unassembled WGS sequence"/>
</dbReference>
<keyword evidence="5" id="KW-0723">Serine/threonine-protein kinase</keyword>
<comment type="catalytic activity">
    <reaction evidence="12">
        <text>L-threonyl-[protein] + ATP = O-phospho-L-threonyl-[protein] + ADP + H(+)</text>
        <dbReference type="Rhea" id="RHEA:46608"/>
        <dbReference type="Rhea" id="RHEA-COMP:11060"/>
        <dbReference type="Rhea" id="RHEA-COMP:11605"/>
        <dbReference type="ChEBI" id="CHEBI:15378"/>
        <dbReference type="ChEBI" id="CHEBI:30013"/>
        <dbReference type="ChEBI" id="CHEBI:30616"/>
        <dbReference type="ChEBI" id="CHEBI:61977"/>
        <dbReference type="ChEBI" id="CHEBI:456216"/>
        <dbReference type="EC" id="2.7.12.1"/>
    </reaction>
</comment>
<evidence type="ECO:0000256" key="8">
    <source>
        <dbReference type="ARBA" id="ARBA00022777"/>
    </source>
</evidence>
<comment type="catalytic activity">
    <reaction evidence="11">
        <text>L-seryl-[protein] + ATP = O-phospho-L-seryl-[protein] + ADP + H(+)</text>
        <dbReference type="Rhea" id="RHEA:17989"/>
        <dbReference type="Rhea" id="RHEA-COMP:9863"/>
        <dbReference type="Rhea" id="RHEA-COMP:11604"/>
        <dbReference type="ChEBI" id="CHEBI:15378"/>
        <dbReference type="ChEBI" id="CHEBI:29999"/>
        <dbReference type="ChEBI" id="CHEBI:30616"/>
        <dbReference type="ChEBI" id="CHEBI:83421"/>
        <dbReference type="ChEBI" id="CHEBI:456216"/>
        <dbReference type="EC" id="2.7.12.1"/>
    </reaction>
</comment>
<evidence type="ECO:0000256" key="6">
    <source>
        <dbReference type="ARBA" id="ARBA00022679"/>
    </source>
</evidence>
<evidence type="ECO:0000256" key="7">
    <source>
        <dbReference type="ARBA" id="ARBA00022741"/>
    </source>
</evidence>
<dbReference type="Proteomes" id="UP000095284">
    <property type="component" value="Unplaced"/>
</dbReference>
<comment type="similarity">
    <text evidence="3">Belongs to the protein kinase superfamily. TKL Ser/Thr protein kinase family.</text>
</comment>
<sequence length="701" mass="79205">MQSATPEKCEDPLVPMNPQMIAETSAQALKEDICQITHPSPILKQKTKRVGASFNAVGCLKYVEDFEILETLGRGFFGVAYKVREKRQSDGKSGPTPVLVMKEPLITNSQSSVTAKKIVSDEYYVLRSLRHPNILKTRGICVQQCDSEWKLNLLVDFCDSGSLQQTILNTSIDFDWFYRCHIALDICSAMDFVHRKGFMHRDLTSMNILLQSQFRSHPKAIVADFGLSCKIPQKGEVKQQVGTQNWMAPEMLMERIYDEKADVFSFGIICCQMIARLDADHDAGLYRTPSFGLDYVRFTAHCPSDTPLSLLKTAFLCCLWNSESRPSFNELSRRLKEILRTDLPKLADTFAAHSADQIRIGRSHSDAEIRPVVTPMFSTRRFLCEENSIPEGVTVSVGGMETDPPTPIDEINPMTSEDLDRRLRQLAKHVAEEDPDYQESSMNPFSKHDRYRSMRKIKPGDLAFLTKFGAKSADKTLNEPILETEDAESMDEKPPSSRKTSIKRCRSMPQLLFTPATECNRSPPLLKVSKRSFTLGLGEQRELQGRITMTFRDYDMKFTKSTSKSSHLQSVNDVNISASDDSINKDLFLLDIEQAARDNEALTDTQSDDSVYGSRENGLNEYKMDLSERISNIEESDEVDKGYQEVQEQPIQPNSPYKMPLKSKSVTFCGPKSPQKSPTKSKKNPIRRLSSNLDTSQCSIC</sequence>
<feature type="compositionally biased region" description="Polar residues" evidence="15">
    <location>
        <begin position="689"/>
        <end position="701"/>
    </location>
</feature>
<evidence type="ECO:0000256" key="10">
    <source>
        <dbReference type="ARBA" id="ARBA00023211"/>
    </source>
</evidence>
<dbReference type="InterPro" id="IPR008266">
    <property type="entry name" value="Tyr_kinase_AS"/>
</dbReference>
<dbReference type="PROSITE" id="PS50011">
    <property type="entry name" value="PROTEIN_KINASE_DOM"/>
    <property type="match status" value="1"/>
</dbReference>
<feature type="region of interest" description="Disordered" evidence="15">
    <location>
        <begin position="477"/>
        <end position="503"/>
    </location>
</feature>
<feature type="compositionally biased region" description="Polar residues" evidence="15">
    <location>
        <begin position="646"/>
        <end position="655"/>
    </location>
</feature>